<sequence length="65" mass="7738">MHNTSLEPSKIYSVLKCCICSYKRKQQSRLLPSSKKNCTRQTQIRWVTLMLRKLNHVEKMSPWLS</sequence>
<dbReference type="AlphaFoldDB" id="A0A0A8YSF7"/>
<dbReference type="EMBL" id="GBRH01272508">
    <property type="protein sequence ID" value="JAD25387.1"/>
    <property type="molecule type" value="Transcribed_RNA"/>
</dbReference>
<reference evidence="1" key="1">
    <citation type="submission" date="2014-09" db="EMBL/GenBank/DDBJ databases">
        <authorList>
            <person name="Magalhaes I.L.F."/>
            <person name="Oliveira U."/>
            <person name="Santos F.R."/>
            <person name="Vidigal T.H.D.A."/>
            <person name="Brescovit A.D."/>
            <person name="Santos A.J."/>
        </authorList>
    </citation>
    <scope>NUCLEOTIDE SEQUENCE</scope>
    <source>
        <tissue evidence="1">Shoot tissue taken approximately 20 cm above the soil surface</tissue>
    </source>
</reference>
<proteinExistence type="predicted"/>
<reference evidence="1" key="2">
    <citation type="journal article" date="2015" name="Data Brief">
        <title>Shoot transcriptome of the giant reed, Arundo donax.</title>
        <authorList>
            <person name="Barrero R.A."/>
            <person name="Guerrero F.D."/>
            <person name="Moolhuijzen P."/>
            <person name="Goolsby J.A."/>
            <person name="Tidwell J."/>
            <person name="Bellgard S.E."/>
            <person name="Bellgard M.I."/>
        </authorList>
    </citation>
    <scope>NUCLEOTIDE SEQUENCE</scope>
    <source>
        <tissue evidence="1">Shoot tissue taken approximately 20 cm above the soil surface</tissue>
    </source>
</reference>
<protein>
    <submittedName>
        <fullName evidence="1">Uncharacterized protein</fullName>
    </submittedName>
</protein>
<evidence type="ECO:0000313" key="1">
    <source>
        <dbReference type="EMBL" id="JAD25387.1"/>
    </source>
</evidence>
<name>A0A0A8YSF7_ARUDO</name>
<accession>A0A0A8YSF7</accession>
<organism evidence="1">
    <name type="scientific">Arundo donax</name>
    <name type="common">Giant reed</name>
    <name type="synonym">Donax arundinaceus</name>
    <dbReference type="NCBI Taxonomy" id="35708"/>
    <lineage>
        <taxon>Eukaryota</taxon>
        <taxon>Viridiplantae</taxon>
        <taxon>Streptophyta</taxon>
        <taxon>Embryophyta</taxon>
        <taxon>Tracheophyta</taxon>
        <taxon>Spermatophyta</taxon>
        <taxon>Magnoliopsida</taxon>
        <taxon>Liliopsida</taxon>
        <taxon>Poales</taxon>
        <taxon>Poaceae</taxon>
        <taxon>PACMAD clade</taxon>
        <taxon>Arundinoideae</taxon>
        <taxon>Arundineae</taxon>
        <taxon>Arundo</taxon>
    </lineage>
</organism>